<dbReference type="Pfam" id="PF13181">
    <property type="entry name" value="TPR_8"/>
    <property type="match status" value="4"/>
</dbReference>
<dbReference type="PROSITE" id="PS50293">
    <property type="entry name" value="TPR_REGION"/>
    <property type="match status" value="1"/>
</dbReference>
<dbReference type="eggNOG" id="COG0457">
    <property type="taxonomic scope" value="Bacteria"/>
</dbReference>
<dbReference type="RefSeq" id="WP_036940471.1">
    <property type="nucleotide sequence ID" value="NZ_JQKC01000013.1"/>
</dbReference>
<dbReference type="STRING" id="398512.Bccel_1067"/>
<dbReference type="AlphaFoldDB" id="A0A0L6JKB0"/>
<keyword evidence="6" id="KW-1185">Reference proteome</keyword>
<comment type="caution">
    <text evidence="5">The sequence shown here is derived from an EMBL/GenBank/DDBJ whole genome shotgun (WGS) entry which is preliminary data.</text>
</comment>
<proteinExistence type="predicted"/>
<dbReference type="SMART" id="SM00028">
    <property type="entry name" value="TPR"/>
    <property type="match status" value="10"/>
</dbReference>
<evidence type="ECO:0000256" key="2">
    <source>
        <dbReference type="ARBA" id="ARBA00022803"/>
    </source>
</evidence>
<evidence type="ECO:0000256" key="1">
    <source>
        <dbReference type="ARBA" id="ARBA00022737"/>
    </source>
</evidence>
<feature type="transmembrane region" description="Helical" evidence="4">
    <location>
        <begin position="71"/>
        <end position="88"/>
    </location>
</feature>
<organism evidence="5 6">
    <name type="scientific">Pseudobacteroides cellulosolvens ATCC 35603 = DSM 2933</name>
    <dbReference type="NCBI Taxonomy" id="398512"/>
    <lineage>
        <taxon>Bacteria</taxon>
        <taxon>Bacillati</taxon>
        <taxon>Bacillota</taxon>
        <taxon>Clostridia</taxon>
        <taxon>Eubacteriales</taxon>
        <taxon>Oscillospiraceae</taxon>
        <taxon>Pseudobacteroides</taxon>
    </lineage>
</organism>
<dbReference type="InterPro" id="IPR050498">
    <property type="entry name" value="Ycf3"/>
</dbReference>
<dbReference type="Gene3D" id="1.25.40.10">
    <property type="entry name" value="Tetratricopeptide repeat domain"/>
    <property type="match status" value="3"/>
</dbReference>
<feature type="repeat" description="TPR" evidence="3">
    <location>
        <begin position="272"/>
        <end position="305"/>
    </location>
</feature>
<evidence type="ECO:0000256" key="4">
    <source>
        <dbReference type="SAM" id="Phobius"/>
    </source>
</evidence>
<dbReference type="EMBL" id="LGTC01000001">
    <property type="protein sequence ID" value="KNY25807.1"/>
    <property type="molecule type" value="Genomic_DNA"/>
</dbReference>
<keyword evidence="5" id="KW-0808">Transferase</keyword>
<dbReference type="Proteomes" id="UP000036923">
    <property type="component" value="Unassembled WGS sequence"/>
</dbReference>
<dbReference type="PANTHER" id="PTHR44858:SF1">
    <property type="entry name" value="UDP-N-ACETYLGLUCOSAMINE--PEPTIDE N-ACETYLGLUCOSAMINYLTRANSFERASE SPINDLY-RELATED"/>
    <property type="match status" value="1"/>
</dbReference>
<keyword evidence="1" id="KW-0677">Repeat</keyword>
<dbReference type="OrthoDB" id="1624959at2"/>
<keyword evidence="2 3" id="KW-0802">TPR repeat</keyword>
<keyword evidence="4" id="KW-0812">Transmembrane</keyword>
<evidence type="ECO:0000256" key="3">
    <source>
        <dbReference type="PROSITE-ProRule" id="PRU00339"/>
    </source>
</evidence>
<feature type="transmembrane region" description="Helical" evidence="4">
    <location>
        <begin position="49"/>
        <end position="65"/>
    </location>
</feature>
<keyword evidence="4" id="KW-0472">Membrane</keyword>
<name>A0A0L6JKB0_9FIRM</name>
<dbReference type="PANTHER" id="PTHR44858">
    <property type="entry name" value="TETRATRICOPEPTIDE REPEAT PROTEIN 6"/>
    <property type="match status" value="1"/>
</dbReference>
<dbReference type="PROSITE" id="PS50005">
    <property type="entry name" value="TPR"/>
    <property type="match status" value="2"/>
</dbReference>
<keyword evidence="4" id="KW-1133">Transmembrane helix</keyword>
<sequence>MGGKEGKKSSETLKVNLISEESTAGFDEYLSFVPKPKASLLPDLRTRGIPYRILSVSYFIISILPLLDKNYFITCILVSLPFILYIVKGIMNKERRRVDFYPKIVVLICFLSIFLVSAYYTISDIANKSFKSKALSEFYCVLPDLFGKFSIDVDKEHFYNIAINLDPQNKESYFKKGMLYEKAKLIEKAENAYLLAIAGHSDSHQAYYRLACIYSLKGQDDKALDMLYRLFHINKKYAPAYNETASIYFRKGYVEKADELLGKAFNIDKNDYRNYHLKGNILLKKGNFSEALGAYSKAIELEPGISNLYFDKAQAQFKLGNFDGALFNIGKALEIDSKSYEYLYFKGIILLNQNVLDKSKECFNSSIRIKQDFILPKAGLALIELKQGKLKKSKDDIKAIVPDNCNVPEACFMKAYILKETQNYDEALKAIDAAIVRSPGTSEYYSLKAAILLDSGDKNKVEAIVNIAIKLNKSDYYAYFIKGNFLLQNNDYKNASIYFGLSTEYNPYFARAYAAKAFTEQKLDHEILSDDYMDMAIRIDPNDYYNYLIKSNVYSLRNKNIAAETARKKAAKLYDKGEQQLN</sequence>
<reference evidence="6" key="1">
    <citation type="submission" date="2015-07" db="EMBL/GenBank/DDBJ databases">
        <title>Near-Complete Genome Sequence of the Cellulolytic Bacterium Bacteroides (Pseudobacteroides) cellulosolvens ATCC 35603.</title>
        <authorList>
            <person name="Dassa B."/>
            <person name="Utturkar S.M."/>
            <person name="Klingeman D.M."/>
            <person name="Hurt R.A."/>
            <person name="Keller M."/>
            <person name="Xu J."/>
            <person name="Reddy Y.H.K."/>
            <person name="Borovok I."/>
            <person name="Grinberg I.R."/>
            <person name="Lamed R."/>
            <person name="Zhivin O."/>
            <person name="Bayer E.A."/>
            <person name="Brown S.D."/>
        </authorList>
    </citation>
    <scope>NUCLEOTIDE SEQUENCE [LARGE SCALE GENOMIC DNA]</scope>
    <source>
        <strain evidence="6">DSM 2933</strain>
    </source>
</reference>
<evidence type="ECO:0000313" key="6">
    <source>
        <dbReference type="Proteomes" id="UP000036923"/>
    </source>
</evidence>
<dbReference type="InterPro" id="IPR011990">
    <property type="entry name" value="TPR-like_helical_dom_sf"/>
</dbReference>
<dbReference type="SUPFAM" id="SSF48452">
    <property type="entry name" value="TPR-like"/>
    <property type="match status" value="2"/>
</dbReference>
<accession>A0A0L6JKB0</accession>
<dbReference type="GO" id="GO:0016740">
    <property type="term" value="F:transferase activity"/>
    <property type="evidence" value="ECO:0007669"/>
    <property type="project" value="UniProtKB-KW"/>
</dbReference>
<evidence type="ECO:0000313" key="5">
    <source>
        <dbReference type="EMBL" id="KNY25807.1"/>
    </source>
</evidence>
<gene>
    <name evidence="5" type="ORF">Bccel_1067</name>
</gene>
<feature type="transmembrane region" description="Helical" evidence="4">
    <location>
        <begin position="100"/>
        <end position="122"/>
    </location>
</feature>
<protein>
    <submittedName>
        <fullName evidence="5">N-terminal acetyltransferase A, auxiliary subunit</fullName>
    </submittedName>
</protein>
<dbReference type="Pfam" id="PF13432">
    <property type="entry name" value="TPR_16"/>
    <property type="match status" value="1"/>
</dbReference>
<feature type="repeat" description="TPR" evidence="3">
    <location>
        <begin position="238"/>
        <end position="271"/>
    </location>
</feature>
<dbReference type="InterPro" id="IPR019734">
    <property type="entry name" value="TPR_rpt"/>
</dbReference>